<evidence type="ECO:0000259" key="1">
    <source>
        <dbReference type="Pfam" id="PF13529"/>
    </source>
</evidence>
<dbReference type="PANTHER" id="PTHR37806">
    <property type="entry name" value="LMO0724 PROTEIN"/>
    <property type="match status" value="1"/>
</dbReference>
<dbReference type="PANTHER" id="PTHR37806:SF1">
    <property type="entry name" value="PEPTIDASE C39-LIKE DOMAIN-CONTAINING PROTEIN"/>
    <property type="match status" value="1"/>
</dbReference>
<dbReference type="InterPro" id="IPR016997">
    <property type="entry name" value="UCP032442"/>
</dbReference>
<feature type="domain" description="Peptidase C39-like" evidence="1">
    <location>
        <begin position="12"/>
        <end position="174"/>
    </location>
</feature>
<evidence type="ECO:0000313" key="2">
    <source>
        <dbReference type="EMBL" id="ASN04660.1"/>
    </source>
</evidence>
<protein>
    <recommendedName>
        <fullName evidence="1">Peptidase C39-like domain-containing protein</fullName>
    </recommendedName>
</protein>
<dbReference type="Pfam" id="PF13529">
    <property type="entry name" value="Peptidase_C39_2"/>
    <property type="match status" value="1"/>
</dbReference>
<dbReference type="InterPro" id="IPR039564">
    <property type="entry name" value="Peptidase_C39-like"/>
</dbReference>
<proteinExistence type="predicted"/>
<dbReference type="Gene3D" id="3.90.70.10">
    <property type="entry name" value="Cysteine proteinases"/>
    <property type="match status" value="1"/>
</dbReference>
<gene>
    <name evidence="2" type="ORF">CFK40_06330</name>
</gene>
<evidence type="ECO:0000313" key="3">
    <source>
        <dbReference type="Proteomes" id="UP000204391"/>
    </source>
</evidence>
<keyword evidence="3" id="KW-1185">Reference proteome</keyword>
<reference evidence="2 3" key="1">
    <citation type="journal article" date="2003" name="Int. J. Syst. Evol. Microbiol.">
        <title>Virgibacillus carmonensis sp. nov., Virgibacillus necropolis sp. nov. and Virgibacillus picturae sp. nov., three novel species isolated from deteriorated mural paintings, transfer of the species of the genus salibacillus to Virgibacillus, as Virgibacillus marismortui comb. nov. and Virgibacillus salexigens comb. nov., and emended description of the genus Virgibacillus.</title>
        <authorList>
            <person name="Heyrman J."/>
            <person name="Logan N.A."/>
            <person name="Busse H.J."/>
            <person name="Balcaen A."/>
            <person name="Lebbe L."/>
            <person name="Rodriguez-Diaz M."/>
            <person name="Swings J."/>
            <person name="De Vos P."/>
        </authorList>
    </citation>
    <scope>NUCLEOTIDE SEQUENCE [LARGE SCALE GENOMIC DNA]</scope>
    <source>
        <strain evidence="2 3">LMG 19488</strain>
    </source>
</reference>
<dbReference type="PIRSF" id="PIRSF032442">
    <property type="entry name" value="UCP032442"/>
    <property type="match status" value="1"/>
</dbReference>
<sequence length="203" mass="22775">MKHKNTTIKVNGVPVYHQYPELPTGCEATSLAMLLTWGGLTVCKFEVADKLPKGEKVRLIDGEWLGGNPNHNFVGDPYSDDGSFGVFEGPILETIEKFIPGKGVNLTGQDFHSLLEIVRSQKPVMAWTTINQKQTYLSETWFDEQGNKIDWYCNEHAVVLTGIDGVNVIVNDPYTGQVEYYDKDLFEHNFTSMGKRAVTLDVN</sequence>
<organism evidence="2 3">
    <name type="scientific">Virgibacillus necropolis</name>
    <dbReference type="NCBI Taxonomy" id="163877"/>
    <lineage>
        <taxon>Bacteria</taxon>
        <taxon>Bacillati</taxon>
        <taxon>Bacillota</taxon>
        <taxon>Bacilli</taxon>
        <taxon>Bacillales</taxon>
        <taxon>Bacillaceae</taxon>
        <taxon>Virgibacillus</taxon>
    </lineage>
</organism>
<dbReference type="KEGG" id="vne:CFK40_06330"/>
<dbReference type="OrthoDB" id="1164310at2"/>
<name>A0A221MAN3_9BACI</name>
<dbReference type="RefSeq" id="WP_089531511.1">
    <property type="nucleotide sequence ID" value="NZ_CP022437.1"/>
</dbReference>
<accession>A0A221MAN3</accession>
<dbReference type="Proteomes" id="UP000204391">
    <property type="component" value="Chromosome"/>
</dbReference>
<dbReference type="EMBL" id="CP022437">
    <property type="protein sequence ID" value="ASN04660.1"/>
    <property type="molecule type" value="Genomic_DNA"/>
</dbReference>
<dbReference type="AlphaFoldDB" id="A0A221MAN3"/>